<evidence type="ECO:0008006" key="3">
    <source>
        <dbReference type="Google" id="ProtNLM"/>
    </source>
</evidence>
<evidence type="ECO:0000313" key="1">
    <source>
        <dbReference type="EMBL" id="MCM2466871.1"/>
    </source>
</evidence>
<dbReference type="Proteomes" id="UP001523230">
    <property type="component" value="Unassembled WGS sequence"/>
</dbReference>
<reference evidence="1 2" key="1">
    <citation type="submission" date="2018-05" db="EMBL/GenBank/DDBJ databases">
        <title>Isolation and characterization of genus Methanoculleus species and their viruses from deep sea marine sediment offshore southwestern Taiwan.</title>
        <authorList>
            <person name="Wei W.-H."/>
            <person name="Chen W.-C."/>
            <person name="Lai M.-C."/>
            <person name="Chen S.-C."/>
        </authorList>
    </citation>
    <scope>NUCLEOTIDE SEQUENCE [LARGE SCALE GENOMIC DNA]</scope>
    <source>
        <strain evidence="1 2">CWC-02</strain>
    </source>
</reference>
<evidence type="ECO:0000313" key="2">
    <source>
        <dbReference type="Proteomes" id="UP001523230"/>
    </source>
</evidence>
<dbReference type="InterPro" id="IPR024227">
    <property type="entry name" value="DUF3795"/>
</dbReference>
<protein>
    <recommendedName>
        <fullName evidence="3">DUF3795 domain-containing protein</fullName>
    </recommendedName>
</protein>
<name>A0ABD4TDT4_9EURY</name>
<dbReference type="Pfam" id="PF12675">
    <property type="entry name" value="DUF3795"/>
    <property type="match status" value="1"/>
</dbReference>
<accession>A0ABD4TDT4</accession>
<dbReference type="EMBL" id="QFDM01000003">
    <property type="protein sequence ID" value="MCM2466871.1"/>
    <property type="molecule type" value="Genomic_DNA"/>
</dbReference>
<sequence>MKMVQTVYPDSVGMCGVNCALTPCLRNGRCRGCRSEDPRQKRTSKWKCRIRRCVLERQLNHCGECPEFPCPTRGSLDKLYRGRYRIDLTENIRRLTALGPEEWGRQVQADYTCPSCGGCIDPYRRTCSACGRTMD</sequence>
<organism evidence="1 2">
    <name type="scientific">Methanoculleus oceani</name>
    <dbReference type="NCBI Taxonomy" id="2184756"/>
    <lineage>
        <taxon>Archaea</taxon>
        <taxon>Methanobacteriati</taxon>
        <taxon>Methanobacteriota</taxon>
        <taxon>Stenosarchaea group</taxon>
        <taxon>Methanomicrobia</taxon>
        <taxon>Methanomicrobiales</taxon>
        <taxon>Methanomicrobiaceae</taxon>
        <taxon>Methanoculleus</taxon>
    </lineage>
</organism>
<comment type="caution">
    <text evidence="1">The sequence shown here is derived from an EMBL/GenBank/DDBJ whole genome shotgun (WGS) entry which is preliminary data.</text>
</comment>
<gene>
    <name evidence="1" type="ORF">DIC75_11250</name>
</gene>
<dbReference type="AlphaFoldDB" id="A0ABD4TDT4"/>
<keyword evidence="2" id="KW-1185">Reference proteome</keyword>
<proteinExistence type="predicted"/>